<sequence>MLLDAHVHTDKYSSADIKKVAIECEAYNIKLLSVAMCIPSYEKIKSLSEKYKFIIPSFGVHPWKAEEYSNKLPILDKYLSESRFIGEIGLDKRFLEYASPYDDQLKVFEYIVSHSETKSKLLNLHTSGAETEVVNLLEKYNCSRFMVHWYSGSLDILDNYLSLGGFFSIGVEVLFSKHIQEIASALPLDRILIETDNPSAYSWLLGEEVNDGMPSLLFKVINKVCEVKKITTNEFMVQLEKNQANILATTTNLVV</sequence>
<dbReference type="Pfam" id="PF01026">
    <property type="entry name" value="TatD_DNase"/>
    <property type="match status" value="1"/>
</dbReference>
<dbReference type="PANTHER" id="PTHR46317:SF1">
    <property type="entry name" value="HYDROLASE, TATD FAMILY"/>
    <property type="match status" value="1"/>
</dbReference>
<dbReference type="InterPro" id="IPR032466">
    <property type="entry name" value="Metal_Hydrolase"/>
</dbReference>
<name>A0A1L4BVF3_9GAMM</name>
<feature type="binding site" evidence="4">
    <location>
        <position position="148"/>
    </location>
    <ligand>
        <name>a divalent metal cation</name>
        <dbReference type="ChEBI" id="CHEBI:60240"/>
        <label>2</label>
    </ligand>
</feature>
<feature type="binding site" evidence="4">
    <location>
        <position position="8"/>
    </location>
    <ligand>
        <name>a divalent metal cation</name>
        <dbReference type="ChEBI" id="CHEBI:60240"/>
        <label>1</label>
    </ligand>
</feature>
<evidence type="ECO:0000313" key="6">
    <source>
        <dbReference type="Proteomes" id="UP000184222"/>
    </source>
</evidence>
<dbReference type="SUPFAM" id="SSF51556">
    <property type="entry name" value="Metallo-dependent hydrolases"/>
    <property type="match status" value="1"/>
</dbReference>
<keyword evidence="3" id="KW-0378">Hydrolase</keyword>
<dbReference type="PANTHER" id="PTHR46317">
    <property type="entry name" value="HYDROLASE OF PHP SUPERFAMILY-RELATED PROTEIN"/>
    <property type="match status" value="1"/>
</dbReference>
<dbReference type="GO" id="GO:0046872">
    <property type="term" value="F:metal ion binding"/>
    <property type="evidence" value="ECO:0007669"/>
    <property type="project" value="UniProtKB-KW"/>
</dbReference>
<protein>
    <submittedName>
        <fullName evidence="5">DNAase</fullName>
    </submittedName>
</protein>
<dbReference type="Gene3D" id="3.20.20.140">
    <property type="entry name" value="Metal-dependent hydrolases"/>
    <property type="match status" value="1"/>
</dbReference>
<feature type="binding site" evidence="4">
    <location>
        <position position="196"/>
    </location>
    <ligand>
        <name>a divalent metal cation</name>
        <dbReference type="ChEBI" id="CHEBI:60240"/>
        <label>1</label>
    </ligand>
</feature>
<dbReference type="EMBL" id="CP016796">
    <property type="protein sequence ID" value="API87821.1"/>
    <property type="molecule type" value="Genomic_DNA"/>
</dbReference>
<evidence type="ECO:0000313" key="5">
    <source>
        <dbReference type="EMBL" id="API87821.1"/>
    </source>
</evidence>
<feature type="binding site" evidence="4">
    <location>
        <position position="87"/>
    </location>
    <ligand>
        <name>a divalent metal cation</name>
        <dbReference type="ChEBI" id="CHEBI:60240"/>
        <label>1</label>
    </ligand>
</feature>
<dbReference type="AlphaFoldDB" id="A0A1L4BVF3"/>
<dbReference type="PIRSF" id="PIRSF005902">
    <property type="entry name" value="DNase_TatD"/>
    <property type="match status" value="1"/>
</dbReference>
<dbReference type="GO" id="GO:0016788">
    <property type="term" value="F:hydrolase activity, acting on ester bonds"/>
    <property type="evidence" value="ECO:0007669"/>
    <property type="project" value="InterPro"/>
</dbReference>
<feature type="binding site" evidence="4">
    <location>
        <position position="125"/>
    </location>
    <ligand>
        <name>a divalent metal cation</name>
        <dbReference type="ChEBI" id="CHEBI:60240"/>
        <label>2</label>
    </ligand>
</feature>
<proteinExistence type="inferred from homology"/>
<dbReference type="InterPro" id="IPR001130">
    <property type="entry name" value="TatD-like"/>
</dbReference>
<dbReference type="Proteomes" id="UP000184222">
    <property type="component" value="Chromosome"/>
</dbReference>
<evidence type="ECO:0000256" key="2">
    <source>
        <dbReference type="ARBA" id="ARBA00022723"/>
    </source>
</evidence>
<evidence type="ECO:0000256" key="1">
    <source>
        <dbReference type="ARBA" id="ARBA00009275"/>
    </source>
</evidence>
<feature type="binding site" evidence="4">
    <location>
        <position position="6"/>
    </location>
    <ligand>
        <name>a divalent metal cation</name>
        <dbReference type="ChEBI" id="CHEBI:60240"/>
        <label>1</label>
    </ligand>
</feature>
<comment type="similarity">
    <text evidence="1">Belongs to the metallo-dependent hydrolases superfamily. TatD-type hydrolase family.</text>
</comment>
<reference evidence="5 6" key="1">
    <citation type="journal article" date="2016" name="Appl. Environ. Microbiol.">
        <title>Whole genome relationships among Francisella bacteria of diverse origin define new species and provide specific regions for detection.</title>
        <authorList>
            <person name="Challacombe J.F."/>
            <person name="Petersen J.M."/>
            <person name="Gallegos-Graves V."/>
            <person name="Hodge D."/>
            <person name="Pillai S."/>
            <person name="Kuske C.R."/>
        </authorList>
    </citation>
    <scope>NUCLEOTIDE SEQUENCE [LARGE SCALE GENOMIC DNA]</scope>
    <source>
        <strain evidence="6">TX07-7310</strain>
    </source>
</reference>
<dbReference type="RefSeq" id="WP_072713586.1">
    <property type="nucleotide sequence ID" value="NZ_CP016796.1"/>
</dbReference>
<dbReference type="CDD" id="cd01310">
    <property type="entry name" value="TatD_DNAse"/>
    <property type="match status" value="1"/>
</dbReference>
<gene>
    <name evidence="5" type="ORF">F7310_09865</name>
</gene>
<evidence type="ECO:0000256" key="4">
    <source>
        <dbReference type="PIRSR" id="PIRSR005902-1"/>
    </source>
</evidence>
<accession>A0A1L4BVF3</accession>
<dbReference type="STRING" id="573570.F7310_09865"/>
<keyword evidence="2 4" id="KW-0479">Metal-binding</keyword>
<dbReference type="OrthoDB" id="9810005at2"/>
<dbReference type="KEGG" id="frx:F7310_09865"/>
<organism evidence="5 6">
    <name type="scientific">Francisella uliginis</name>
    <dbReference type="NCBI Taxonomy" id="573570"/>
    <lineage>
        <taxon>Bacteria</taxon>
        <taxon>Pseudomonadati</taxon>
        <taxon>Pseudomonadota</taxon>
        <taxon>Gammaproteobacteria</taxon>
        <taxon>Thiotrichales</taxon>
        <taxon>Francisellaceae</taxon>
        <taxon>Francisella</taxon>
    </lineage>
</organism>
<keyword evidence="6" id="KW-1185">Reference proteome</keyword>
<evidence type="ECO:0000256" key="3">
    <source>
        <dbReference type="ARBA" id="ARBA00022801"/>
    </source>
</evidence>